<dbReference type="Proteomes" id="UP001595851">
    <property type="component" value="Unassembled WGS sequence"/>
</dbReference>
<evidence type="ECO:0000313" key="2">
    <source>
        <dbReference type="Proteomes" id="UP001595851"/>
    </source>
</evidence>
<reference evidence="2" key="1">
    <citation type="journal article" date="2019" name="Int. J. Syst. Evol. Microbiol.">
        <title>The Global Catalogue of Microorganisms (GCM) 10K type strain sequencing project: providing services to taxonomists for standard genome sequencing and annotation.</title>
        <authorList>
            <consortium name="The Broad Institute Genomics Platform"/>
            <consortium name="The Broad Institute Genome Sequencing Center for Infectious Disease"/>
            <person name="Wu L."/>
            <person name="Ma J."/>
        </authorList>
    </citation>
    <scope>NUCLEOTIDE SEQUENCE [LARGE SCALE GENOMIC DNA]</scope>
    <source>
        <strain evidence="2">TBRC 1276</strain>
    </source>
</reference>
<organism evidence="1 2">
    <name type="scientific">Nonomuraea purpurea</name>
    <dbReference type="NCBI Taxonomy" id="1849276"/>
    <lineage>
        <taxon>Bacteria</taxon>
        <taxon>Bacillati</taxon>
        <taxon>Actinomycetota</taxon>
        <taxon>Actinomycetes</taxon>
        <taxon>Streptosporangiales</taxon>
        <taxon>Streptosporangiaceae</taxon>
        <taxon>Nonomuraea</taxon>
    </lineage>
</organism>
<sequence>MTYQPGNPSGRGDDALDSVAELTSAGDVGSVPTGRLIPRLGAQDPRTGRWVHVHLQDPATRTLLRPPCLYALADAILAGRRPEPHAHHAHHVAQTLRQMAGAPFAAGPIPRR</sequence>
<dbReference type="RefSeq" id="WP_379531974.1">
    <property type="nucleotide sequence ID" value="NZ_JBHSBI010000019.1"/>
</dbReference>
<comment type="caution">
    <text evidence="1">The sequence shown here is derived from an EMBL/GenBank/DDBJ whole genome shotgun (WGS) entry which is preliminary data.</text>
</comment>
<protein>
    <submittedName>
        <fullName evidence="1">Uncharacterized protein</fullName>
    </submittedName>
</protein>
<proteinExistence type="predicted"/>
<gene>
    <name evidence="1" type="ORF">ACFOY2_32770</name>
</gene>
<name>A0ABV8GDP7_9ACTN</name>
<dbReference type="EMBL" id="JBHSBI010000019">
    <property type="protein sequence ID" value="MFC4012047.1"/>
    <property type="molecule type" value="Genomic_DNA"/>
</dbReference>
<evidence type="ECO:0000313" key="1">
    <source>
        <dbReference type="EMBL" id="MFC4012047.1"/>
    </source>
</evidence>
<keyword evidence="2" id="KW-1185">Reference proteome</keyword>
<accession>A0ABV8GDP7</accession>